<comment type="caution">
    <text evidence="5">The sequence shown here is derived from an EMBL/GenBank/DDBJ whole genome shotgun (WGS) entry which is preliminary data.</text>
</comment>
<gene>
    <name evidence="5" type="ORF">GCM10009754_41540</name>
</gene>
<dbReference type="NCBIfam" id="NF040603">
    <property type="entry name" value="choice_anch_P"/>
    <property type="match status" value="1"/>
</dbReference>
<dbReference type="EMBL" id="BAAANN010000016">
    <property type="protein sequence ID" value="GAA1965224.1"/>
    <property type="molecule type" value="Genomic_DNA"/>
</dbReference>
<evidence type="ECO:0000256" key="4">
    <source>
        <dbReference type="SAM" id="SignalP"/>
    </source>
</evidence>
<name>A0ABN2R9K9_9PSEU</name>
<proteinExistence type="inferred from homology"/>
<dbReference type="InterPro" id="IPR013783">
    <property type="entry name" value="Ig-like_fold"/>
</dbReference>
<protein>
    <recommendedName>
        <fullName evidence="7">Ig-like domain-containing protein</fullName>
    </recommendedName>
</protein>
<dbReference type="RefSeq" id="WP_344421052.1">
    <property type="nucleotide sequence ID" value="NZ_BAAANN010000016.1"/>
</dbReference>
<dbReference type="Proteomes" id="UP001501116">
    <property type="component" value="Unassembled WGS sequence"/>
</dbReference>
<keyword evidence="2 4" id="KW-0732">Signal</keyword>
<feature type="region of interest" description="Disordered" evidence="3">
    <location>
        <begin position="239"/>
        <end position="267"/>
    </location>
</feature>
<feature type="chain" id="PRO_5047277078" description="Ig-like domain-containing protein" evidence="4">
    <location>
        <begin position="31"/>
        <end position="535"/>
    </location>
</feature>
<sequence>MRTIRTIRVLFGATILATALAVAVPAPAQAATSPPLGSAVNFAVLGAATVTNTGPTVVTGDLGVSPGTAVVGFPPGAVTGTIHTTDALAAQAQADIGTAITYAAGEPCDTNLSGQDLGGMTLPPAVYCFNSSAQLTGTLTLDAQGNPNAAWVFQIASSLTTGSNAAVVLTGGATPCNNNNITWQVGASATVGTGTAFTGNVLAGTSVTFNAGASGTGGLYAHTGAVTMDANQVSTCAGASGKASPTITTTPSGSVPAGGTISDSAQLTGGATPTGTVAFALFGPGDTTCATPIATRTTPLSGTTAASGPITTGAAGTYNWTAVYSGDARNSAATSPCGSEQVVVTAQTLTGRAYGLTATASLLGLPLLTVPPTPDTGPISTPSSTTTPNPCVATLSGLVTAHALCANVTTTAFPAASTATASVADTTVTITTIPAITLRLVRSTSTTTCTGSTGTTTIDFLQVGNTVVIGHTTQPAPNTTVNLGAVSLILNEQIPFTNPDNGLTVNAIHIKVSTLGLAKVNIVVASAESDINHCP</sequence>
<evidence type="ECO:0000313" key="6">
    <source>
        <dbReference type="Proteomes" id="UP001501116"/>
    </source>
</evidence>
<dbReference type="Gene3D" id="2.60.40.10">
    <property type="entry name" value="Immunoglobulins"/>
    <property type="match status" value="1"/>
</dbReference>
<evidence type="ECO:0000313" key="5">
    <source>
        <dbReference type="EMBL" id="GAA1965224.1"/>
    </source>
</evidence>
<evidence type="ECO:0000256" key="3">
    <source>
        <dbReference type="SAM" id="MobiDB-lite"/>
    </source>
</evidence>
<dbReference type="Pfam" id="PF11999">
    <property type="entry name" value="Ice_binding"/>
    <property type="match status" value="1"/>
</dbReference>
<reference evidence="5 6" key="1">
    <citation type="journal article" date="2019" name="Int. J. Syst. Evol. Microbiol.">
        <title>The Global Catalogue of Microorganisms (GCM) 10K type strain sequencing project: providing services to taxonomists for standard genome sequencing and annotation.</title>
        <authorList>
            <consortium name="The Broad Institute Genomics Platform"/>
            <consortium name="The Broad Institute Genome Sequencing Center for Infectious Disease"/>
            <person name="Wu L."/>
            <person name="Ma J."/>
        </authorList>
    </citation>
    <scope>NUCLEOTIDE SEQUENCE [LARGE SCALE GENOMIC DNA]</scope>
    <source>
        <strain evidence="5 6">JCM 14545</strain>
    </source>
</reference>
<feature type="compositionally biased region" description="Polar residues" evidence="3">
    <location>
        <begin position="239"/>
        <end position="253"/>
    </location>
</feature>
<organism evidence="5 6">
    <name type="scientific">Amycolatopsis minnesotensis</name>
    <dbReference type="NCBI Taxonomy" id="337894"/>
    <lineage>
        <taxon>Bacteria</taxon>
        <taxon>Bacillati</taxon>
        <taxon>Actinomycetota</taxon>
        <taxon>Actinomycetes</taxon>
        <taxon>Pseudonocardiales</taxon>
        <taxon>Pseudonocardiaceae</taxon>
        <taxon>Amycolatopsis</taxon>
    </lineage>
</organism>
<feature type="signal peptide" evidence="4">
    <location>
        <begin position="1"/>
        <end position="30"/>
    </location>
</feature>
<evidence type="ECO:0008006" key="7">
    <source>
        <dbReference type="Google" id="ProtNLM"/>
    </source>
</evidence>
<dbReference type="InterPro" id="IPR021884">
    <property type="entry name" value="Ice-bd_prot"/>
</dbReference>
<keyword evidence="6" id="KW-1185">Reference proteome</keyword>
<accession>A0ABN2R9K9</accession>
<evidence type="ECO:0000256" key="1">
    <source>
        <dbReference type="ARBA" id="ARBA00005445"/>
    </source>
</evidence>
<comment type="similarity">
    <text evidence="1">Belongs to the ice-binding protein family.</text>
</comment>
<evidence type="ECO:0000256" key="2">
    <source>
        <dbReference type="ARBA" id="ARBA00022729"/>
    </source>
</evidence>